<protein>
    <submittedName>
        <fullName evidence="2">Uncharacterized protein</fullName>
    </submittedName>
</protein>
<accession>A0AAN7SXU7</accession>
<feature type="compositionally biased region" description="Basic and acidic residues" evidence="1">
    <location>
        <begin position="94"/>
        <end position="104"/>
    </location>
</feature>
<dbReference type="AlphaFoldDB" id="A0AAN7SXU7"/>
<name>A0AAN7SXU7_9EURO</name>
<evidence type="ECO:0000313" key="3">
    <source>
        <dbReference type="Proteomes" id="UP001309876"/>
    </source>
</evidence>
<dbReference type="EMBL" id="JAVRRJ010000006">
    <property type="protein sequence ID" value="KAK5083570.1"/>
    <property type="molecule type" value="Genomic_DNA"/>
</dbReference>
<evidence type="ECO:0000313" key="2">
    <source>
        <dbReference type="EMBL" id="KAK5083570.1"/>
    </source>
</evidence>
<dbReference type="Proteomes" id="UP001309876">
    <property type="component" value="Unassembled WGS sequence"/>
</dbReference>
<comment type="caution">
    <text evidence="2">The sequence shown here is derived from an EMBL/GenBank/DDBJ whole genome shotgun (WGS) entry which is preliminary data.</text>
</comment>
<feature type="region of interest" description="Disordered" evidence="1">
    <location>
        <begin position="85"/>
        <end position="175"/>
    </location>
</feature>
<evidence type="ECO:0000256" key="1">
    <source>
        <dbReference type="SAM" id="MobiDB-lite"/>
    </source>
</evidence>
<keyword evidence="3" id="KW-1185">Reference proteome</keyword>
<proteinExistence type="predicted"/>
<organism evidence="2 3">
    <name type="scientific">Lithohypha guttulata</name>
    <dbReference type="NCBI Taxonomy" id="1690604"/>
    <lineage>
        <taxon>Eukaryota</taxon>
        <taxon>Fungi</taxon>
        <taxon>Dikarya</taxon>
        <taxon>Ascomycota</taxon>
        <taxon>Pezizomycotina</taxon>
        <taxon>Eurotiomycetes</taxon>
        <taxon>Chaetothyriomycetidae</taxon>
        <taxon>Chaetothyriales</taxon>
        <taxon>Trichomeriaceae</taxon>
        <taxon>Lithohypha</taxon>
    </lineage>
</organism>
<sequence length="235" mass="25656">MSTSTIALCSIIKIEPPENKYNFTIFIMPTNSSKLTDHQTFALAHSAQCKLNMSARHPDRNLRFLLGHAFLLDKALYRVAEIEETQDSEAPIASKKERLVDSKEALATPRQDAARERLAADDEDDTAVDEDAEAGLGLTRFASASEMPPRMVSDEGGPEDEDEGPRSPPSLPEDFDVGALIQAGASDVLNGLYESVRGCPCHAGLAEKSKGFWEIENPSGNDIPKKRLAIMQIEA</sequence>
<feature type="compositionally biased region" description="Acidic residues" evidence="1">
    <location>
        <begin position="121"/>
        <end position="133"/>
    </location>
</feature>
<reference evidence="2 3" key="1">
    <citation type="submission" date="2023-08" db="EMBL/GenBank/DDBJ databases">
        <title>Black Yeasts Isolated from many extreme environments.</title>
        <authorList>
            <person name="Coleine C."/>
            <person name="Stajich J.E."/>
            <person name="Selbmann L."/>
        </authorList>
    </citation>
    <scope>NUCLEOTIDE SEQUENCE [LARGE SCALE GENOMIC DNA]</scope>
    <source>
        <strain evidence="2 3">CCFEE 5910</strain>
    </source>
</reference>
<gene>
    <name evidence="2" type="ORF">LTR05_006073</name>
</gene>